<keyword evidence="3" id="KW-0813">Transport</keyword>
<evidence type="ECO:0000256" key="6">
    <source>
        <dbReference type="ARBA" id="ARBA00023065"/>
    </source>
</evidence>
<dbReference type="GO" id="GO:0016020">
    <property type="term" value="C:membrane"/>
    <property type="evidence" value="ECO:0007669"/>
    <property type="project" value="UniProtKB-SubCell"/>
</dbReference>
<dbReference type="InterPro" id="IPR027469">
    <property type="entry name" value="Cation_efflux_TMD_sf"/>
</dbReference>
<sequence length="580" mass="61692">MWCVSGATPAAVAAAASRSAPLRGPAPLPALVLMGTAATTATTTSQRPRRAASASAPTSASAASSSSAAPAGPLQHQLPGPLQHHPQRLSSATACNAPSHASVSLPFQLSFSSASPHSSSPLAHQPRSQQHYNHHPRLQKHLLQHRSRLRHDAAVIVATARCVLVDLAPVRRRLRSLPATIIMGSASQQTRAHGGHGHGHGHHHHHHDNSYLISANKNDSGVRITRIGLLSNLGMAVAKFIGGWAFNSKAMTADAWHSIADLASDILTLATISWSLKPPSDRFPLGFGKVESLGSLGVSGMLLFGGFYMGWESALSLFGHFNPEAARELLEHVGHGHGHSHSHSAASLGIPSIHAAWLAAGTILVKEWLYHATMKVARERRSSVLASNAVHHRVDSLTGIVTLAAILGANVLESAAWLDPVGGLLISIMVVNAGLQNTKSALYELADQSIDDEVKGSVRKQAHRALSNIVEGHEAELRDVSGVKSGQNYLVDLEMAVPGGWTVDEMRTLEDQVRTQVGGKVRGVRRVRVRFVSRDGVVGERFDEFIPGSVHVEADPEPKENGAAVEEKGTTTTTGHDHRH</sequence>
<dbReference type="InterPro" id="IPR050291">
    <property type="entry name" value="CDF_Transporter"/>
</dbReference>
<keyword evidence="6" id="KW-0406">Ion transport</keyword>
<feature type="compositionally biased region" description="Basic residues" evidence="8">
    <location>
        <begin position="193"/>
        <end position="207"/>
    </location>
</feature>
<feature type="compositionally biased region" description="Low complexity" evidence="8">
    <location>
        <begin position="40"/>
        <end position="71"/>
    </location>
</feature>
<feature type="region of interest" description="Disordered" evidence="8">
    <location>
        <begin position="113"/>
        <end position="133"/>
    </location>
</feature>
<dbReference type="PANTHER" id="PTHR43840">
    <property type="entry name" value="MITOCHONDRIAL METAL TRANSPORTER 1-RELATED"/>
    <property type="match status" value="1"/>
</dbReference>
<keyword evidence="4" id="KW-0812">Transmembrane</keyword>
<evidence type="ECO:0000256" key="4">
    <source>
        <dbReference type="ARBA" id="ARBA00022692"/>
    </source>
</evidence>
<feature type="compositionally biased region" description="Low complexity" evidence="8">
    <location>
        <begin position="113"/>
        <end position="125"/>
    </location>
</feature>
<organism evidence="10 11">
    <name type="scientific">Hirsutella rhossiliensis</name>
    <dbReference type="NCBI Taxonomy" id="111463"/>
    <lineage>
        <taxon>Eukaryota</taxon>
        <taxon>Fungi</taxon>
        <taxon>Dikarya</taxon>
        <taxon>Ascomycota</taxon>
        <taxon>Pezizomycotina</taxon>
        <taxon>Sordariomycetes</taxon>
        <taxon>Hypocreomycetidae</taxon>
        <taxon>Hypocreales</taxon>
        <taxon>Ophiocordycipitaceae</taxon>
        <taxon>Hirsutella</taxon>
    </lineage>
</organism>
<keyword evidence="11" id="KW-1185">Reference proteome</keyword>
<dbReference type="Gene3D" id="3.30.70.1350">
    <property type="entry name" value="Cation efflux protein, cytoplasmic domain"/>
    <property type="match status" value="1"/>
</dbReference>
<feature type="domain" description="Cation efflux protein transmembrane" evidence="9">
    <location>
        <begin position="227"/>
        <end position="445"/>
    </location>
</feature>
<dbReference type="GO" id="GO:0005739">
    <property type="term" value="C:mitochondrion"/>
    <property type="evidence" value="ECO:0007669"/>
    <property type="project" value="UniProtKB-ARBA"/>
</dbReference>
<evidence type="ECO:0000256" key="7">
    <source>
        <dbReference type="ARBA" id="ARBA00023136"/>
    </source>
</evidence>
<feature type="region of interest" description="Disordered" evidence="8">
    <location>
        <begin position="40"/>
        <end position="95"/>
    </location>
</feature>
<dbReference type="OrthoDB" id="435980at2759"/>
<proteinExistence type="inferred from homology"/>
<evidence type="ECO:0000313" key="10">
    <source>
        <dbReference type="EMBL" id="KAH0963540.1"/>
    </source>
</evidence>
<comment type="subcellular location">
    <subcellularLocation>
        <location evidence="1">Membrane</location>
        <topology evidence="1">Multi-pass membrane protein</topology>
    </subcellularLocation>
</comment>
<dbReference type="InterPro" id="IPR002524">
    <property type="entry name" value="Cation_efflux"/>
</dbReference>
<dbReference type="SUPFAM" id="SSF161111">
    <property type="entry name" value="Cation efflux protein transmembrane domain-like"/>
    <property type="match status" value="1"/>
</dbReference>
<protein>
    <submittedName>
        <fullName evidence="10">Cation efflux family domain-containing protein</fullName>
    </submittedName>
</protein>
<name>A0A9P8MYE6_9HYPO</name>
<dbReference type="InterPro" id="IPR036837">
    <property type="entry name" value="Cation_efflux_CTD_sf"/>
</dbReference>
<evidence type="ECO:0000256" key="8">
    <source>
        <dbReference type="SAM" id="MobiDB-lite"/>
    </source>
</evidence>
<evidence type="ECO:0000256" key="2">
    <source>
        <dbReference type="ARBA" id="ARBA00008873"/>
    </source>
</evidence>
<dbReference type="FunFam" id="1.20.1510.10:FF:000013">
    <property type="entry name" value="Cation efflux family protein"/>
    <property type="match status" value="1"/>
</dbReference>
<evidence type="ECO:0000259" key="9">
    <source>
        <dbReference type="Pfam" id="PF01545"/>
    </source>
</evidence>
<keyword evidence="5" id="KW-1133">Transmembrane helix</keyword>
<feature type="region of interest" description="Disordered" evidence="8">
    <location>
        <begin position="551"/>
        <end position="580"/>
    </location>
</feature>
<dbReference type="GO" id="GO:0030003">
    <property type="term" value="P:intracellular monoatomic cation homeostasis"/>
    <property type="evidence" value="ECO:0007669"/>
    <property type="project" value="UniProtKB-ARBA"/>
</dbReference>
<accession>A0A9P8MYE6</accession>
<keyword evidence="7" id="KW-0472">Membrane</keyword>
<gene>
    <name evidence="10" type="ORF">HRG_06050</name>
</gene>
<dbReference type="NCBIfam" id="TIGR01297">
    <property type="entry name" value="CDF"/>
    <property type="match status" value="1"/>
</dbReference>
<dbReference type="GO" id="GO:0098771">
    <property type="term" value="P:inorganic ion homeostasis"/>
    <property type="evidence" value="ECO:0007669"/>
    <property type="project" value="UniProtKB-ARBA"/>
</dbReference>
<evidence type="ECO:0000313" key="11">
    <source>
        <dbReference type="Proteomes" id="UP000824596"/>
    </source>
</evidence>
<dbReference type="PANTHER" id="PTHR43840:SF15">
    <property type="entry name" value="MITOCHONDRIAL METAL TRANSPORTER 1-RELATED"/>
    <property type="match status" value="1"/>
</dbReference>
<dbReference type="Gene3D" id="1.20.1510.10">
    <property type="entry name" value="Cation efflux protein transmembrane domain"/>
    <property type="match status" value="1"/>
</dbReference>
<reference evidence="10" key="1">
    <citation type="submission" date="2021-09" db="EMBL/GenBank/DDBJ databases">
        <title>A high-quality genome of the endoparasitic fungus Hirsutella rhossiliensis with a comparison of Hirsutella genomes reveals transposable elements contributing to genome size variation.</title>
        <authorList>
            <person name="Lin R."/>
            <person name="Jiao Y."/>
            <person name="Sun X."/>
            <person name="Ling J."/>
            <person name="Xie B."/>
            <person name="Cheng X."/>
        </authorList>
    </citation>
    <scope>NUCLEOTIDE SEQUENCE</scope>
    <source>
        <strain evidence="10">HR02</strain>
    </source>
</reference>
<comment type="similarity">
    <text evidence="2">Belongs to the cation diffusion facilitator (CDF) transporter (TC 2.A.4) family. SLC30A subfamily.</text>
</comment>
<feature type="compositionally biased region" description="Basic and acidic residues" evidence="8">
    <location>
        <begin position="552"/>
        <end position="569"/>
    </location>
</feature>
<dbReference type="FunFam" id="3.30.70.1350:FF:000010">
    <property type="entry name" value="Cation efflux family protein, putative"/>
    <property type="match status" value="1"/>
</dbReference>
<dbReference type="AlphaFoldDB" id="A0A9P8MYE6"/>
<feature type="region of interest" description="Disordered" evidence="8">
    <location>
        <begin position="188"/>
        <end position="208"/>
    </location>
</feature>
<dbReference type="GO" id="GO:0008324">
    <property type="term" value="F:monoatomic cation transmembrane transporter activity"/>
    <property type="evidence" value="ECO:0007669"/>
    <property type="project" value="InterPro"/>
</dbReference>
<evidence type="ECO:0000256" key="3">
    <source>
        <dbReference type="ARBA" id="ARBA00022448"/>
    </source>
</evidence>
<dbReference type="EMBL" id="JAIZPD010000005">
    <property type="protein sequence ID" value="KAH0963540.1"/>
    <property type="molecule type" value="Genomic_DNA"/>
</dbReference>
<evidence type="ECO:0000256" key="1">
    <source>
        <dbReference type="ARBA" id="ARBA00004141"/>
    </source>
</evidence>
<dbReference type="RefSeq" id="XP_044721053.1">
    <property type="nucleotide sequence ID" value="XM_044864521.1"/>
</dbReference>
<evidence type="ECO:0000256" key="5">
    <source>
        <dbReference type="ARBA" id="ARBA00022989"/>
    </source>
</evidence>
<dbReference type="GeneID" id="68355179"/>
<dbReference type="InterPro" id="IPR058533">
    <property type="entry name" value="Cation_efflux_TM"/>
</dbReference>
<dbReference type="Proteomes" id="UP000824596">
    <property type="component" value="Unassembled WGS sequence"/>
</dbReference>
<dbReference type="Pfam" id="PF01545">
    <property type="entry name" value="Cation_efflux"/>
    <property type="match status" value="1"/>
</dbReference>
<comment type="caution">
    <text evidence="10">The sequence shown here is derived from an EMBL/GenBank/DDBJ whole genome shotgun (WGS) entry which is preliminary data.</text>
</comment>